<organism evidence="2 3">
    <name type="scientific">Candidatus Nealsonbacteria bacterium CG23_combo_of_CG06-09_8_20_14_all_36_12</name>
    <dbReference type="NCBI Taxonomy" id="1974718"/>
    <lineage>
        <taxon>Bacteria</taxon>
        <taxon>Candidatus Nealsoniibacteriota</taxon>
    </lineage>
</organism>
<comment type="caution">
    <text evidence="2">The sequence shown here is derived from an EMBL/GenBank/DDBJ whole genome shotgun (WGS) entry which is preliminary data.</text>
</comment>
<dbReference type="InterPro" id="IPR050266">
    <property type="entry name" value="AB_hydrolase_sf"/>
</dbReference>
<reference evidence="2 3" key="1">
    <citation type="submission" date="2017-09" db="EMBL/GenBank/DDBJ databases">
        <title>Depth-based differentiation of microbial function through sediment-hosted aquifers and enrichment of novel symbionts in the deep terrestrial subsurface.</title>
        <authorList>
            <person name="Probst A.J."/>
            <person name="Ladd B."/>
            <person name="Jarett J.K."/>
            <person name="Geller-Mcgrath D.E."/>
            <person name="Sieber C.M."/>
            <person name="Emerson J.B."/>
            <person name="Anantharaman K."/>
            <person name="Thomas B.C."/>
            <person name="Malmstrom R."/>
            <person name="Stieglmeier M."/>
            <person name="Klingl A."/>
            <person name="Woyke T."/>
            <person name="Ryan C.M."/>
            <person name="Banfield J.F."/>
        </authorList>
    </citation>
    <scope>NUCLEOTIDE SEQUENCE [LARGE SCALE GENOMIC DNA]</scope>
    <source>
        <strain evidence="2">CG23_combo_of_CG06-09_8_20_14_all_36_12</strain>
    </source>
</reference>
<feature type="domain" description="AB hydrolase-1" evidence="1">
    <location>
        <begin position="3"/>
        <end position="103"/>
    </location>
</feature>
<dbReference type="GO" id="GO:0003824">
    <property type="term" value="F:catalytic activity"/>
    <property type="evidence" value="ECO:0007669"/>
    <property type="project" value="InterPro"/>
</dbReference>
<evidence type="ECO:0000313" key="2">
    <source>
        <dbReference type="EMBL" id="PIP25191.1"/>
    </source>
</evidence>
<evidence type="ECO:0000313" key="3">
    <source>
        <dbReference type="Proteomes" id="UP000228681"/>
    </source>
</evidence>
<protein>
    <recommendedName>
        <fullName evidence="1">AB hydrolase-1 domain-containing protein</fullName>
    </recommendedName>
</protein>
<gene>
    <name evidence="2" type="ORF">COX34_00095</name>
</gene>
<dbReference type="InterPro" id="IPR029058">
    <property type="entry name" value="AB_hydrolase_fold"/>
</dbReference>
<accession>A0A2G9Z3B2</accession>
<name>A0A2G9Z3B2_9BACT</name>
<evidence type="ECO:0000259" key="1">
    <source>
        <dbReference type="Pfam" id="PF00561"/>
    </source>
</evidence>
<dbReference type="AlphaFoldDB" id="A0A2G9Z3B2"/>
<dbReference type="Proteomes" id="UP000228681">
    <property type="component" value="Unassembled WGS sequence"/>
</dbReference>
<dbReference type="PANTHER" id="PTHR43798:SF33">
    <property type="entry name" value="HYDROLASE, PUTATIVE (AFU_ORTHOLOGUE AFUA_2G14860)-RELATED"/>
    <property type="match status" value="1"/>
</dbReference>
<dbReference type="PANTHER" id="PTHR43798">
    <property type="entry name" value="MONOACYLGLYCEROL LIPASE"/>
    <property type="match status" value="1"/>
</dbReference>
<dbReference type="PRINTS" id="PR00111">
    <property type="entry name" value="ABHYDROLASE"/>
</dbReference>
<dbReference type="SUPFAM" id="SSF53474">
    <property type="entry name" value="alpha/beta-Hydrolases"/>
    <property type="match status" value="1"/>
</dbReference>
<dbReference type="InterPro" id="IPR000073">
    <property type="entry name" value="AB_hydrolase_1"/>
</dbReference>
<dbReference type="PRINTS" id="PR00412">
    <property type="entry name" value="EPOXHYDRLASE"/>
</dbReference>
<proteinExistence type="predicted"/>
<dbReference type="InterPro" id="IPR000639">
    <property type="entry name" value="Epox_hydrolase-like"/>
</dbReference>
<dbReference type="GO" id="GO:0016020">
    <property type="term" value="C:membrane"/>
    <property type="evidence" value="ECO:0007669"/>
    <property type="project" value="TreeGrafter"/>
</dbReference>
<dbReference type="Pfam" id="PF00561">
    <property type="entry name" value="Abhydrolase_1"/>
    <property type="match status" value="1"/>
</dbReference>
<dbReference type="Gene3D" id="3.40.50.1820">
    <property type="entry name" value="alpha/beta hydrolase"/>
    <property type="match status" value="1"/>
</dbReference>
<dbReference type="EMBL" id="PCRS01000001">
    <property type="protein sequence ID" value="PIP25191.1"/>
    <property type="molecule type" value="Genomic_DNA"/>
</dbReference>
<feature type="non-terminal residue" evidence="2">
    <location>
        <position position="162"/>
    </location>
</feature>
<sequence>MNTILILHGWGWPVSVHQWIRVKELLEKEKFKVIVPDLPGFGENPPPSQPWTISDYAEWVKDFCEKNEISQFFLLGHSFGGSVAAKFSVKYPEKVRKLILVDSAGIRRKRLKKELLKATAHIINIFSFLPGYNLVRKIAYKTIFRRSDYLLSVGIMKDTYLN</sequence>